<dbReference type="InterPro" id="IPR002893">
    <property type="entry name" value="Znf_MYND"/>
</dbReference>
<dbReference type="AlphaFoldDB" id="A0A336MP27"/>
<dbReference type="SMART" id="SM00333">
    <property type="entry name" value="TUDOR"/>
    <property type="match status" value="1"/>
</dbReference>
<keyword evidence="2" id="KW-0479">Metal-binding</keyword>
<dbReference type="GO" id="GO:0005783">
    <property type="term" value="C:endoplasmic reticulum"/>
    <property type="evidence" value="ECO:0007669"/>
    <property type="project" value="TreeGrafter"/>
</dbReference>
<dbReference type="Pfam" id="PF03781">
    <property type="entry name" value="FGE-sulfatase"/>
    <property type="match status" value="1"/>
</dbReference>
<dbReference type="SUPFAM" id="SSF144232">
    <property type="entry name" value="HIT/MYND zinc finger-like"/>
    <property type="match status" value="1"/>
</dbReference>
<dbReference type="EMBL" id="UFQT01001903">
    <property type="protein sequence ID" value="SSX32122.1"/>
    <property type="molecule type" value="Genomic_DNA"/>
</dbReference>
<dbReference type="InterPro" id="IPR042095">
    <property type="entry name" value="SUMF_sf"/>
</dbReference>
<dbReference type="InterPro" id="IPR051043">
    <property type="entry name" value="Sulfatase_Mod_Factor_Kinase"/>
</dbReference>
<feature type="domain" description="Tudor" evidence="7">
    <location>
        <begin position="704"/>
        <end position="762"/>
    </location>
</feature>
<dbReference type="PANTHER" id="PTHR23150">
    <property type="entry name" value="SULFATASE MODIFYING FACTOR 1, 2"/>
    <property type="match status" value="1"/>
</dbReference>
<evidence type="ECO:0000256" key="3">
    <source>
        <dbReference type="ARBA" id="ARBA00022771"/>
    </source>
</evidence>
<name>A0A336MP27_CULSO</name>
<evidence type="ECO:0000256" key="5">
    <source>
        <dbReference type="PROSITE-ProRule" id="PRU00134"/>
    </source>
</evidence>
<organism evidence="10">
    <name type="scientific">Culicoides sonorensis</name>
    <name type="common">Biting midge</name>
    <dbReference type="NCBI Taxonomy" id="179676"/>
    <lineage>
        <taxon>Eukaryota</taxon>
        <taxon>Metazoa</taxon>
        <taxon>Ecdysozoa</taxon>
        <taxon>Arthropoda</taxon>
        <taxon>Hexapoda</taxon>
        <taxon>Insecta</taxon>
        <taxon>Pterygota</taxon>
        <taxon>Neoptera</taxon>
        <taxon>Endopterygota</taxon>
        <taxon>Diptera</taxon>
        <taxon>Nematocera</taxon>
        <taxon>Chironomoidea</taxon>
        <taxon>Ceratopogonidae</taxon>
        <taxon>Ceratopogoninae</taxon>
        <taxon>Culicoides</taxon>
        <taxon>Monoculicoides</taxon>
    </lineage>
</organism>
<dbReference type="SUPFAM" id="SSF56436">
    <property type="entry name" value="C-type lectin-like"/>
    <property type="match status" value="1"/>
</dbReference>
<dbReference type="GO" id="GO:0008270">
    <property type="term" value="F:zinc ion binding"/>
    <property type="evidence" value="ECO:0007669"/>
    <property type="project" value="UniProtKB-UniRule"/>
</dbReference>
<evidence type="ECO:0000256" key="4">
    <source>
        <dbReference type="ARBA" id="ARBA00022833"/>
    </source>
</evidence>
<dbReference type="PROSITE" id="PS50865">
    <property type="entry name" value="ZF_MYND_2"/>
    <property type="match status" value="1"/>
</dbReference>
<evidence type="ECO:0000259" key="7">
    <source>
        <dbReference type="PROSITE" id="PS50304"/>
    </source>
</evidence>
<dbReference type="Pfam" id="PF04438">
    <property type="entry name" value="zf-HIT"/>
    <property type="match status" value="1"/>
</dbReference>
<dbReference type="InterPro" id="IPR016187">
    <property type="entry name" value="CTDL_fold"/>
</dbReference>
<keyword evidence="3 5" id="KW-0863">Zinc-finger</keyword>
<dbReference type="SUPFAM" id="SSF63748">
    <property type="entry name" value="Tudor/PWWP/MBT"/>
    <property type="match status" value="1"/>
</dbReference>
<evidence type="ECO:0000313" key="10">
    <source>
        <dbReference type="EMBL" id="SSX32122.1"/>
    </source>
</evidence>
<dbReference type="PANTHER" id="PTHR23150:SF19">
    <property type="entry name" value="FORMYLGLYCINE-GENERATING ENZYME"/>
    <property type="match status" value="1"/>
</dbReference>
<evidence type="ECO:0000259" key="9">
    <source>
        <dbReference type="PROSITE" id="PS51083"/>
    </source>
</evidence>
<dbReference type="PROSITE" id="PS51083">
    <property type="entry name" value="ZF_HIT"/>
    <property type="match status" value="1"/>
</dbReference>
<dbReference type="Gene3D" id="2.30.30.140">
    <property type="match status" value="1"/>
</dbReference>
<dbReference type="InterPro" id="IPR002999">
    <property type="entry name" value="Tudor"/>
</dbReference>
<feature type="domain" description="MYND-type" evidence="8">
    <location>
        <begin position="7"/>
        <end position="42"/>
    </location>
</feature>
<dbReference type="InterPro" id="IPR007529">
    <property type="entry name" value="Znf_HIT"/>
</dbReference>
<protein>
    <submittedName>
        <fullName evidence="10">CSON004529 protein</fullName>
    </submittedName>
</protein>
<comment type="similarity">
    <text evidence="1">Belongs to the sulfatase-modifying factor family.</text>
</comment>
<dbReference type="InterPro" id="IPR005532">
    <property type="entry name" value="SUMF_dom"/>
</dbReference>
<dbReference type="Gene3D" id="3.90.1580.10">
    <property type="entry name" value="paralog of FGE (formylglycine-generating enzyme)"/>
    <property type="match status" value="1"/>
</dbReference>
<proteinExistence type="inferred from homology"/>
<dbReference type="GO" id="GO:0120147">
    <property type="term" value="F:formylglycine-generating oxidase activity"/>
    <property type="evidence" value="ECO:0007669"/>
    <property type="project" value="TreeGrafter"/>
</dbReference>
<keyword evidence="4" id="KW-0862">Zinc</keyword>
<feature type="compositionally biased region" description="Basic and acidic residues" evidence="6">
    <location>
        <begin position="582"/>
        <end position="607"/>
    </location>
</feature>
<accession>A0A336MP27</accession>
<dbReference type="PROSITE" id="PS50304">
    <property type="entry name" value="TUDOR"/>
    <property type="match status" value="1"/>
</dbReference>
<dbReference type="Pfam" id="PF00567">
    <property type="entry name" value="TUDOR"/>
    <property type="match status" value="1"/>
</dbReference>
<dbReference type="CDD" id="cd21437">
    <property type="entry name" value="zf-HIT_ZNHIT1_like"/>
    <property type="match status" value="1"/>
</dbReference>
<feature type="domain" description="HIT-type" evidence="9">
    <location>
        <begin position="7"/>
        <end position="42"/>
    </location>
</feature>
<dbReference type="Gene3D" id="6.10.140.2220">
    <property type="match status" value="1"/>
</dbReference>
<sequence>MEDLGFCNVCGAPSKYVCSRCSDSYCSVKCQASDWPTHRSICFPMPKLVERNNIPNGKSVMELPKKVINIHKTSHALPKQISLEKDFEVDRRPRVPKVEVPRQPNVMSQTLTAASKEITESSLEPITKESIYLITMMVSKGITSFIGQLGTIFTDHFFSVIVDLPDMFSEKYEGVMKDFDKEVPTFQDGTISIGAMFALEGPNSKFTRATVVASDLDSKACIMFHCDLGSFVVLHPIPEKVKVCPAKYSELPGKALVVELLSAVDNDPKKYLTDFYKPDNIFSFDIKKKLGELFSGQVNLNGKQAGLVSVYETAPNINLWNIPYWSTQIPSDTIVKVVRIKFLDNETRAWITPTNKSCNYEELLFKIGQKLPHCKSIPNKNAIVLHLQGSRGARLLVKNHSSDDIVDLFDFDLGRTYKCEWKQLKVANEFVRSLPAYGMSVKLADVCEIKKHDREEIDEYLTNEEYRKKDYILSYSGYSGNGVKLICGNETLGSIITKYVTDKKNAREELARKQKEREAEELIRIQKQKEREAEELIRKQREREIQELARKQKEREAEELAQKQREEEQKLKEELERKKAQEELQQKKEITDKENRIKLEEESKSEASTKISSPPSSKSGLLAQRLAKLKVVDSKKTKIFISDMNLIPLEVGKISKFIVTDAGSDGMAGVCESTPINATFLSEIMTLCEKCVSKLNVKELLGYRPEENEMCLALYDEDEGWYRAQNLGETNGKFMVLLIDFGTIYFTTESKLMPFPEELKGYPPRTHLVFIEDSDKKKVNELQALTKHRFLNYVSHSDKKFEMKMWKLVKCLNLTTFLLILWINPVLMDCGCNKAKRESPLKLNIDENDENFEEEKDDFHGLVDLIHHELSAEELQKEMSLIPEGEYTIGTSTPVFTSDREHERKIYINQYYLDKYQVSNGDYMKFTTETGYITEAEKFGDSFVFQGFLSEETKDKYKDFRVAAAPWWYKINGSNWQHPEGPESDILDRMSHPVIHISYRDAQAYCRWKNKRLPSEAEWEVACRGGKVNKLFPWGNKLMPKNEHWMNIWQGTFPDENSAADGYYGTCEVDKFRQNDYDLYNMVGNVWEWTTDLWDSREEGRENPNRVRKGGSYLCHDSYCYRYRCAARSQNTEDSSSGNLGFRCAKDFV</sequence>
<feature type="compositionally biased region" description="Low complexity" evidence="6">
    <location>
        <begin position="608"/>
        <end position="618"/>
    </location>
</feature>
<evidence type="ECO:0000256" key="1">
    <source>
        <dbReference type="ARBA" id="ARBA00005310"/>
    </source>
</evidence>
<reference evidence="10" key="1">
    <citation type="submission" date="2018-07" db="EMBL/GenBank/DDBJ databases">
        <authorList>
            <person name="Quirk P.G."/>
            <person name="Krulwich T.A."/>
        </authorList>
    </citation>
    <scope>NUCLEOTIDE SEQUENCE</scope>
</reference>
<dbReference type="VEuPathDB" id="VectorBase:CSON004529"/>
<evidence type="ECO:0000259" key="8">
    <source>
        <dbReference type="PROSITE" id="PS50865"/>
    </source>
</evidence>
<evidence type="ECO:0000256" key="6">
    <source>
        <dbReference type="SAM" id="MobiDB-lite"/>
    </source>
</evidence>
<feature type="region of interest" description="Disordered" evidence="6">
    <location>
        <begin position="582"/>
        <end position="618"/>
    </location>
</feature>
<evidence type="ECO:0000256" key="2">
    <source>
        <dbReference type="ARBA" id="ARBA00022723"/>
    </source>
</evidence>
<gene>
    <name evidence="10" type="primary">CSON004529</name>
</gene>